<evidence type="ECO:0000313" key="3">
    <source>
        <dbReference type="Proteomes" id="UP000704712"/>
    </source>
</evidence>
<gene>
    <name evidence="2" type="ORF">GN958_ATG00266</name>
</gene>
<protein>
    <submittedName>
        <fullName evidence="2">Uncharacterized protein</fullName>
    </submittedName>
</protein>
<reference evidence="2" key="1">
    <citation type="submission" date="2020-03" db="EMBL/GenBank/DDBJ databases">
        <title>Hybrid Assembly of Korean Phytophthora infestans isolates.</title>
        <authorList>
            <person name="Prokchorchik M."/>
            <person name="Lee Y."/>
            <person name="Seo J."/>
            <person name="Cho J.-H."/>
            <person name="Park Y.-E."/>
            <person name="Jang D.-C."/>
            <person name="Im J.-S."/>
            <person name="Choi J.-G."/>
            <person name="Park H.-J."/>
            <person name="Lee G.-B."/>
            <person name="Lee Y.-G."/>
            <person name="Hong S.-Y."/>
            <person name="Cho K."/>
            <person name="Sohn K.H."/>
        </authorList>
    </citation>
    <scope>NUCLEOTIDE SEQUENCE</scope>
    <source>
        <strain evidence="2">KR_2_A2</strain>
    </source>
</reference>
<dbReference type="EMBL" id="JAACNO010000047">
    <property type="protein sequence ID" value="KAF4150604.1"/>
    <property type="molecule type" value="Genomic_DNA"/>
</dbReference>
<dbReference type="Proteomes" id="UP000704712">
    <property type="component" value="Unassembled WGS sequence"/>
</dbReference>
<evidence type="ECO:0000313" key="2">
    <source>
        <dbReference type="EMBL" id="KAF4150604.1"/>
    </source>
</evidence>
<feature type="region of interest" description="Disordered" evidence="1">
    <location>
        <begin position="36"/>
        <end position="62"/>
    </location>
</feature>
<organism evidence="2 3">
    <name type="scientific">Phytophthora infestans</name>
    <name type="common">Potato late blight agent</name>
    <name type="synonym">Botrytis infestans</name>
    <dbReference type="NCBI Taxonomy" id="4787"/>
    <lineage>
        <taxon>Eukaryota</taxon>
        <taxon>Sar</taxon>
        <taxon>Stramenopiles</taxon>
        <taxon>Oomycota</taxon>
        <taxon>Peronosporomycetes</taxon>
        <taxon>Peronosporales</taxon>
        <taxon>Peronosporaceae</taxon>
        <taxon>Phytophthora</taxon>
    </lineage>
</organism>
<accession>A0A8S9VGH3</accession>
<evidence type="ECO:0000256" key="1">
    <source>
        <dbReference type="SAM" id="MobiDB-lite"/>
    </source>
</evidence>
<proteinExistence type="predicted"/>
<sequence length="92" mass="9828">MLVAISQLSTPGLYKTSTELKGETAGFVRDVRLNQTATGSSLDGGGSRTRGNLDGAGKTENGACKIKNDRGLMWHSKVAYRVENESVQGRQV</sequence>
<comment type="caution">
    <text evidence="2">The sequence shown here is derived from an EMBL/GenBank/DDBJ whole genome shotgun (WGS) entry which is preliminary data.</text>
</comment>
<dbReference type="AlphaFoldDB" id="A0A8S9VGH3"/>
<name>A0A8S9VGH3_PHYIN</name>